<comment type="caution">
    <text evidence="3">The sequence shown here is derived from an EMBL/GenBank/DDBJ whole genome shotgun (WGS) entry which is preliminary data.</text>
</comment>
<name>A0A812CWI7_ACAPH</name>
<dbReference type="OrthoDB" id="2325716at2759"/>
<dbReference type="Proteomes" id="UP000597762">
    <property type="component" value="Unassembled WGS sequence"/>
</dbReference>
<evidence type="ECO:0000313" key="4">
    <source>
        <dbReference type="Proteomes" id="UP000597762"/>
    </source>
</evidence>
<accession>A0A812CWI7</accession>
<keyword evidence="4" id="KW-1185">Reference proteome</keyword>
<protein>
    <recommendedName>
        <fullName evidence="2">DUF4062 domain-containing protein</fullName>
    </recommendedName>
</protein>
<organism evidence="3 4">
    <name type="scientific">Acanthosepion pharaonis</name>
    <name type="common">Pharaoh cuttlefish</name>
    <name type="synonym">Sepia pharaonis</name>
    <dbReference type="NCBI Taxonomy" id="158019"/>
    <lineage>
        <taxon>Eukaryota</taxon>
        <taxon>Metazoa</taxon>
        <taxon>Spiralia</taxon>
        <taxon>Lophotrochozoa</taxon>
        <taxon>Mollusca</taxon>
        <taxon>Cephalopoda</taxon>
        <taxon>Coleoidea</taxon>
        <taxon>Decapodiformes</taxon>
        <taxon>Sepiida</taxon>
        <taxon>Sepiina</taxon>
        <taxon>Sepiidae</taxon>
        <taxon>Acanthosepion</taxon>
    </lineage>
</organism>
<evidence type="ECO:0000259" key="2">
    <source>
        <dbReference type="Pfam" id="PF13271"/>
    </source>
</evidence>
<evidence type="ECO:0000256" key="1">
    <source>
        <dbReference type="SAM" id="MobiDB-lite"/>
    </source>
</evidence>
<feature type="domain" description="DUF4062" evidence="2">
    <location>
        <begin position="184"/>
        <end position="280"/>
    </location>
</feature>
<dbReference type="PANTHER" id="PTHR19871:SF14">
    <property type="entry name" value="DUF4062 DOMAIN-CONTAINING PROTEIN"/>
    <property type="match status" value="1"/>
</dbReference>
<reference evidence="3" key="1">
    <citation type="submission" date="2021-01" db="EMBL/GenBank/DDBJ databases">
        <authorList>
            <person name="Li R."/>
            <person name="Bekaert M."/>
        </authorList>
    </citation>
    <scope>NUCLEOTIDE SEQUENCE</scope>
    <source>
        <strain evidence="3">Farmed</strain>
    </source>
</reference>
<dbReference type="EMBL" id="CAHIKZ030002152">
    <property type="protein sequence ID" value="CAE1282027.1"/>
    <property type="molecule type" value="Genomic_DNA"/>
</dbReference>
<proteinExistence type="predicted"/>
<dbReference type="PANTHER" id="PTHR19871">
    <property type="entry name" value="BETA TRANSDUCIN-RELATED PROTEIN"/>
    <property type="match status" value="1"/>
</dbReference>
<gene>
    <name evidence="3" type="ORF">SPHA_43184</name>
</gene>
<dbReference type="InterPro" id="IPR052752">
    <property type="entry name" value="NACHT-WD_repeat"/>
</dbReference>
<dbReference type="Pfam" id="PF13271">
    <property type="entry name" value="DUF4062"/>
    <property type="match status" value="1"/>
</dbReference>
<dbReference type="InterPro" id="IPR025139">
    <property type="entry name" value="DUF4062"/>
</dbReference>
<dbReference type="AlphaFoldDB" id="A0A812CWI7"/>
<feature type="region of interest" description="Disordered" evidence="1">
    <location>
        <begin position="115"/>
        <end position="141"/>
    </location>
</feature>
<feature type="compositionally biased region" description="Polar residues" evidence="1">
    <location>
        <begin position="126"/>
        <end position="140"/>
    </location>
</feature>
<sequence length="458" mass="52886">MGCTASHSNLVSRKQTVQYASLVKPNSSNQKTVGQVNYVGSNEASEVIRTGKINVNLDEGTCKEAHATPPDIKTNHLGGHQQIYSKDPILNKLLSEMQSIQRCSIASRNMNKMKKLQSKIDRRQVNKPTGRNSNDISQSANKKDLLKSLSNGDTSSGLNLNYMVNEVLSGKVDSVCPSNDKIVRIFTSSTFTDTEHERNYLMENVYSKLKVFCQQIGYQFQIVDMRWGIRDEATNDHMTTDMCLKELELCQKLSTGPNFVSFLSHKYGYRPCPRTISKEQFEKFLHATENPDDSSLMLRWYFEDKNTLKSLYVLQPVGDVLTDFYSSDLEKKQKAKDQWWKESERLRNIISSLAKRLLSEEEARLFLMSVTEIEITKGVLNIDAVEDHCLWFKRNIKNIEHQNYDDHVKKYRECPNISEDFRESQELLENLKEEKMYRKIPTDNILSYEIPWTPEGRI</sequence>
<evidence type="ECO:0000313" key="3">
    <source>
        <dbReference type="EMBL" id="CAE1282027.1"/>
    </source>
</evidence>